<dbReference type="EMBL" id="NRDI02000005">
    <property type="protein sequence ID" value="KAI1516085.1"/>
    <property type="molecule type" value="Genomic_DNA"/>
</dbReference>
<evidence type="ECO:0000313" key="1">
    <source>
        <dbReference type="EMBL" id="KAI1516085.1"/>
    </source>
</evidence>
<sequence>MDASPTGDEISDRLFSVDILEAIACTVGQAGKRVAWNSPHLAVSAGLRLAPPSPSASIVRFLEPPNALHAH</sequence>
<evidence type="ECO:0000313" key="2">
    <source>
        <dbReference type="Proteomes" id="UP000249757"/>
    </source>
</evidence>
<organism evidence="1 2">
    <name type="scientific">Pyrenophora tritici-repentis</name>
    <dbReference type="NCBI Taxonomy" id="45151"/>
    <lineage>
        <taxon>Eukaryota</taxon>
        <taxon>Fungi</taxon>
        <taxon>Dikarya</taxon>
        <taxon>Ascomycota</taxon>
        <taxon>Pezizomycotina</taxon>
        <taxon>Dothideomycetes</taxon>
        <taxon>Pleosporomycetidae</taxon>
        <taxon>Pleosporales</taxon>
        <taxon>Pleosporineae</taxon>
        <taxon>Pleosporaceae</taxon>
        <taxon>Pyrenophora</taxon>
    </lineage>
</organism>
<proteinExistence type="predicted"/>
<name>A0A922T081_9PLEO</name>
<reference evidence="2" key="1">
    <citation type="journal article" date="2022" name="Microb. Genom.">
        <title>A global pangenome for the wheat fungal pathogen Pyrenophora tritici-repentis and prediction of effector protein structural homology.</title>
        <authorList>
            <person name="Moolhuijzen P.M."/>
            <person name="See P.T."/>
            <person name="Shi G."/>
            <person name="Powell H.R."/>
            <person name="Cockram J."/>
            <person name="Jorgensen L.N."/>
            <person name="Benslimane H."/>
            <person name="Strelkov S.E."/>
            <person name="Turner J."/>
            <person name="Liu Z."/>
            <person name="Moffat C.S."/>
        </authorList>
    </citation>
    <scope>NUCLEOTIDE SEQUENCE [LARGE SCALE GENOMIC DNA]</scope>
</reference>
<comment type="caution">
    <text evidence="1">The sequence shown here is derived from an EMBL/GenBank/DDBJ whole genome shotgun (WGS) entry which is preliminary data.</text>
</comment>
<keyword evidence="2" id="KW-1185">Reference proteome</keyword>
<protein>
    <submittedName>
        <fullName evidence="1">Uncharacterized protein</fullName>
    </submittedName>
</protein>
<dbReference type="Proteomes" id="UP000249757">
    <property type="component" value="Unassembled WGS sequence"/>
</dbReference>
<dbReference type="AlphaFoldDB" id="A0A922T081"/>
<accession>A0A922T081</accession>
<gene>
    <name evidence="1" type="ORF">Ptr86124_004622</name>
</gene>